<evidence type="ECO:0000256" key="3">
    <source>
        <dbReference type="RuleBase" id="RU004019"/>
    </source>
</evidence>
<dbReference type="InterPro" id="IPR036388">
    <property type="entry name" value="WH-like_DNA-bd_sf"/>
</dbReference>
<organism evidence="7 8">
    <name type="scientific">Steinernema hermaphroditum</name>
    <dbReference type="NCBI Taxonomy" id="289476"/>
    <lineage>
        <taxon>Eukaryota</taxon>
        <taxon>Metazoa</taxon>
        <taxon>Ecdysozoa</taxon>
        <taxon>Nematoda</taxon>
        <taxon>Chromadorea</taxon>
        <taxon>Rhabditida</taxon>
        <taxon>Tylenchina</taxon>
        <taxon>Panagrolaimomorpha</taxon>
        <taxon>Strongyloidoidea</taxon>
        <taxon>Steinernematidae</taxon>
        <taxon>Steinernema</taxon>
    </lineage>
</organism>
<keyword evidence="3" id="KW-0539">Nucleus</keyword>
<accession>A0AA39LH68</accession>
<dbReference type="PANTHER" id="PTHR11849:SF190">
    <property type="entry name" value="ETS-DOMAIN PROTEIN"/>
    <property type="match status" value="1"/>
</dbReference>
<dbReference type="AlphaFoldDB" id="A0AA39LH68"/>
<comment type="similarity">
    <text evidence="1 3">Belongs to the ETS family.</text>
</comment>
<dbReference type="PROSITE" id="PS50061">
    <property type="entry name" value="ETS_DOMAIN_3"/>
    <property type="match status" value="1"/>
</dbReference>
<feature type="domain" description="ETS" evidence="5">
    <location>
        <begin position="478"/>
        <end position="565"/>
    </location>
</feature>
<evidence type="ECO:0000256" key="2">
    <source>
        <dbReference type="ARBA" id="ARBA00023125"/>
    </source>
</evidence>
<dbReference type="GO" id="GO:0030154">
    <property type="term" value="P:cell differentiation"/>
    <property type="evidence" value="ECO:0007669"/>
    <property type="project" value="TreeGrafter"/>
</dbReference>
<dbReference type="PROSITE" id="PS51433">
    <property type="entry name" value="PNT"/>
    <property type="match status" value="1"/>
</dbReference>
<dbReference type="GO" id="GO:0005634">
    <property type="term" value="C:nucleus"/>
    <property type="evidence" value="ECO:0007669"/>
    <property type="project" value="UniProtKB-SubCell"/>
</dbReference>
<dbReference type="Proteomes" id="UP001175271">
    <property type="component" value="Unassembled WGS sequence"/>
</dbReference>
<dbReference type="EMBL" id="JAUCMV010000005">
    <property type="protein sequence ID" value="KAK0396949.1"/>
    <property type="molecule type" value="Genomic_DNA"/>
</dbReference>
<dbReference type="PRINTS" id="PR00454">
    <property type="entry name" value="ETSDOMAIN"/>
</dbReference>
<keyword evidence="8" id="KW-1185">Reference proteome</keyword>
<proteinExistence type="inferred from homology"/>
<dbReference type="InterPro" id="IPR046328">
    <property type="entry name" value="ETS_fam"/>
</dbReference>
<evidence type="ECO:0000256" key="1">
    <source>
        <dbReference type="ARBA" id="ARBA00005562"/>
    </source>
</evidence>
<evidence type="ECO:0000313" key="8">
    <source>
        <dbReference type="Proteomes" id="UP001175271"/>
    </source>
</evidence>
<dbReference type="InterPro" id="IPR036390">
    <property type="entry name" value="WH_DNA-bd_sf"/>
</dbReference>
<evidence type="ECO:0000259" key="5">
    <source>
        <dbReference type="PROSITE" id="PS50061"/>
    </source>
</evidence>
<dbReference type="GO" id="GO:0000981">
    <property type="term" value="F:DNA-binding transcription factor activity, RNA polymerase II-specific"/>
    <property type="evidence" value="ECO:0007669"/>
    <property type="project" value="TreeGrafter"/>
</dbReference>
<dbReference type="SMART" id="SM00251">
    <property type="entry name" value="SAM_PNT"/>
    <property type="match status" value="1"/>
</dbReference>
<reference evidence="7" key="1">
    <citation type="submission" date="2023-06" db="EMBL/GenBank/DDBJ databases">
        <title>Genomic analysis of the entomopathogenic nematode Steinernema hermaphroditum.</title>
        <authorList>
            <person name="Schwarz E.M."/>
            <person name="Heppert J.K."/>
            <person name="Baniya A."/>
            <person name="Schwartz H.T."/>
            <person name="Tan C.-H."/>
            <person name="Antoshechkin I."/>
            <person name="Sternberg P.W."/>
            <person name="Goodrich-Blair H."/>
            <person name="Dillman A.R."/>
        </authorList>
    </citation>
    <scope>NUCLEOTIDE SEQUENCE</scope>
    <source>
        <strain evidence="7">PS9179</strain>
        <tissue evidence="7">Whole animal</tissue>
    </source>
</reference>
<name>A0AA39LH68_9BILA</name>
<dbReference type="Pfam" id="PF00178">
    <property type="entry name" value="Ets"/>
    <property type="match status" value="1"/>
</dbReference>
<dbReference type="PANTHER" id="PTHR11849">
    <property type="entry name" value="ETS"/>
    <property type="match status" value="1"/>
</dbReference>
<gene>
    <name evidence="7" type="ORF">QR680_001921</name>
</gene>
<dbReference type="SUPFAM" id="SSF46785">
    <property type="entry name" value="Winged helix' DNA-binding domain"/>
    <property type="match status" value="1"/>
</dbReference>
<evidence type="ECO:0000313" key="7">
    <source>
        <dbReference type="EMBL" id="KAK0396949.1"/>
    </source>
</evidence>
<keyword evidence="2 3" id="KW-0238">DNA-binding</keyword>
<evidence type="ECO:0000259" key="6">
    <source>
        <dbReference type="PROSITE" id="PS51433"/>
    </source>
</evidence>
<protein>
    <recommendedName>
        <fullName evidence="9">ETS domain-containing protein</fullName>
    </recommendedName>
</protein>
<dbReference type="InterPro" id="IPR000418">
    <property type="entry name" value="Ets_dom"/>
</dbReference>
<dbReference type="CDD" id="cd08757">
    <property type="entry name" value="SAM_PNT_ESE"/>
    <property type="match status" value="1"/>
</dbReference>
<sequence length="696" mass="75564">MKKFSATNKFEQDCPAIASSPPPSAPFPFQNPFAATTTTSLSTEYLLAALASNTQLEYPNLGLATSLGLTASSGTHLLTGQQPIGETTQVVGFPAAQTSTLCAQVSPPPPGTAANNTGTALSAGGLPVCPTPTTNLVYPQPSPFLQSPSSNILPSAFSIVTAAQSSAPQGLQSTAGYNSDTGNVLPSQLVPPNLISSQNNLVAPNSTAPQANSNVITSAAAAALYPQLMCLPALFDRLTPAILRSQMSSSQFKPIPNNERVDLVRFRLNDPKDWAMDDVVAWMLDVARRNSIPLEDMNMQKFASCNGPQLLAMNEIEFKQRDPAYGSLLFCELRKLVSEDSFIDELLRTPCDEDKQQAAVRRVPLTHEPPPQCGLLSPGNPLSLFAPTSPLLQSMTQQLQPPPTQTPQMQHSPISSKPIPVGVPHALSTKFHLPGPSSSSASFDSTGCDESGLHGVNLKIRKNKDGRPRKRSQHTKGNKLWEFIRDALKDPSTCPSVVRWEDPIEGVFRIVESEKLARLWGEKKNNQKMTYEKLSRAMRTYYEKQILVPVPKTGLYPKKLVYKFGPGAHGWSAPSMVKLETRPYYYNTKILLPVSGRRLVYRFGPNAQGWRDGGVVMLNDGGSLTHDYHGPAAYPLLAQTGGNYLHCSELCLSYDESGDDEFDEDDEIEPAFLPTVPVNMVTHSTVPSSAFEQSSI</sequence>
<dbReference type="Gene3D" id="1.10.150.50">
    <property type="entry name" value="Transcription Factor, Ets-1"/>
    <property type="match status" value="1"/>
</dbReference>
<feature type="region of interest" description="Disordered" evidence="4">
    <location>
        <begin position="1"/>
        <end position="25"/>
    </location>
</feature>
<dbReference type="FunFam" id="1.10.10.10:FF:000784">
    <property type="entry name" value="Protein CBR-TAG-97"/>
    <property type="match status" value="1"/>
</dbReference>
<comment type="subcellular location">
    <subcellularLocation>
        <location evidence="3">Nucleus</location>
    </subcellularLocation>
</comment>
<evidence type="ECO:0008006" key="9">
    <source>
        <dbReference type="Google" id="ProtNLM"/>
    </source>
</evidence>
<dbReference type="Pfam" id="PF02198">
    <property type="entry name" value="SAM_PNT"/>
    <property type="match status" value="1"/>
</dbReference>
<evidence type="ECO:0000256" key="4">
    <source>
        <dbReference type="SAM" id="MobiDB-lite"/>
    </source>
</evidence>
<comment type="caution">
    <text evidence="7">The sequence shown here is derived from an EMBL/GenBank/DDBJ whole genome shotgun (WGS) entry which is preliminary data.</text>
</comment>
<dbReference type="InterPro" id="IPR003118">
    <property type="entry name" value="Pointed_dom"/>
</dbReference>
<dbReference type="SUPFAM" id="SSF47769">
    <property type="entry name" value="SAM/Pointed domain"/>
    <property type="match status" value="1"/>
</dbReference>
<dbReference type="GO" id="GO:0043565">
    <property type="term" value="F:sequence-specific DNA binding"/>
    <property type="evidence" value="ECO:0007669"/>
    <property type="project" value="InterPro"/>
</dbReference>
<dbReference type="InterPro" id="IPR013761">
    <property type="entry name" value="SAM/pointed_sf"/>
</dbReference>
<feature type="domain" description="PNT" evidence="6">
    <location>
        <begin position="253"/>
        <end position="340"/>
    </location>
</feature>
<dbReference type="Gene3D" id="1.10.10.10">
    <property type="entry name" value="Winged helix-like DNA-binding domain superfamily/Winged helix DNA-binding domain"/>
    <property type="match status" value="1"/>
</dbReference>
<dbReference type="SMART" id="SM00413">
    <property type="entry name" value="ETS"/>
    <property type="match status" value="1"/>
</dbReference>